<sequence length="369" mass="41972">MKIVGPENGGPGTGNASVIQLNYTKGLLKEVVCKIGTEKKMDSMQSFTLFGSKPCGNSSEFYEMAFHDIWSTLPRLSSNLKSAESDAEVTGSLTEMKFIHDPQTIIQPYLRVTWKFPIPTYRQFYKCVANGLNDQKQAVTISTTIKAEFMNENVCEWMDSIDSQFPKLSENIKQSLADISAKLPHFHSTSIKAMDGDSAYFTRHMKEIESSLAIMIKTNSYFQWHALDMSERRDGRVYIVSNRIKKFDLMKDNNACKDMGGYLVELNDNDEYRFVFDFIASLAMDAFFFTGMIDAGPTNEGKFFFFNSLTKAPLNLDWRHGQPDNYGDVEHCVEVSVGDFGLNDIRCDREGRFVCEVESPLHFEKKLNN</sequence>
<keyword evidence="1" id="KW-1015">Disulfide bond</keyword>
<keyword evidence="4" id="KW-1185">Reference proteome</keyword>
<accession>A0AAV4DAT2</accession>
<dbReference type="InterPro" id="IPR001304">
    <property type="entry name" value="C-type_lectin-like"/>
</dbReference>
<proteinExistence type="predicted"/>
<dbReference type="AlphaFoldDB" id="A0AAV4DAT2"/>
<dbReference type="InterPro" id="IPR018378">
    <property type="entry name" value="C-type_lectin_CS"/>
</dbReference>
<protein>
    <submittedName>
        <fullName evidence="3">Collectin-11</fullName>
    </submittedName>
</protein>
<evidence type="ECO:0000313" key="3">
    <source>
        <dbReference type="EMBL" id="GFO41137.1"/>
    </source>
</evidence>
<dbReference type="Proteomes" id="UP000735302">
    <property type="component" value="Unassembled WGS sequence"/>
</dbReference>
<dbReference type="InterPro" id="IPR016187">
    <property type="entry name" value="CTDL_fold"/>
</dbReference>
<gene>
    <name evidence="3" type="ORF">PoB_006764200</name>
</gene>
<reference evidence="3 4" key="1">
    <citation type="journal article" date="2021" name="Elife">
        <title>Chloroplast acquisition without the gene transfer in kleptoplastic sea slugs, Plakobranchus ocellatus.</title>
        <authorList>
            <person name="Maeda T."/>
            <person name="Takahashi S."/>
            <person name="Yoshida T."/>
            <person name="Shimamura S."/>
            <person name="Takaki Y."/>
            <person name="Nagai Y."/>
            <person name="Toyoda A."/>
            <person name="Suzuki Y."/>
            <person name="Arimoto A."/>
            <person name="Ishii H."/>
            <person name="Satoh N."/>
            <person name="Nishiyama T."/>
            <person name="Hasebe M."/>
            <person name="Maruyama T."/>
            <person name="Minagawa J."/>
            <person name="Obokata J."/>
            <person name="Shigenobu S."/>
        </authorList>
    </citation>
    <scope>NUCLEOTIDE SEQUENCE [LARGE SCALE GENOMIC DNA]</scope>
</reference>
<evidence type="ECO:0000256" key="1">
    <source>
        <dbReference type="ARBA" id="ARBA00023157"/>
    </source>
</evidence>
<name>A0AAV4DAT2_9GAST</name>
<dbReference type="PROSITE" id="PS50041">
    <property type="entry name" value="C_TYPE_LECTIN_2"/>
    <property type="match status" value="1"/>
</dbReference>
<evidence type="ECO:0000259" key="2">
    <source>
        <dbReference type="PROSITE" id="PS50041"/>
    </source>
</evidence>
<dbReference type="Pfam" id="PF00059">
    <property type="entry name" value="Lectin_C"/>
    <property type="match status" value="1"/>
</dbReference>
<dbReference type="SUPFAM" id="SSF56436">
    <property type="entry name" value="C-type lectin-like"/>
    <property type="match status" value="1"/>
</dbReference>
<dbReference type="Gene3D" id="3.10.100.10">
    <property type="entry name" value="Mannose-Binding Protein A, subunit A"/>
    <property type="match status" value="1"/>
</dbReference>
<dbReference type="InterPro" id="IPR016186">
    <property type="entry name" value="C-type_lectin-like/link_sf"/>
</dbReference>
<feature type="domain" description="C-type lectin" evidence="2">
    <location>
        <begin position="233"/>
        <end position="356"/>
    </location>
</feature>
<dbReference type="SMART" id="SM00034">
    <property type="entry name" value="CLECT"/>
    <property type="match status" value="1"/>
</dbReference>
<dbReference type="EMBL" id="BLXT01007673">
    <property type="protein sequence ID" value="GFO41137.1"/>
    <property type="molecule type" value="Genomic_DNA"/>
</dbReference>
<organism evidence="3 4">
    <name type="scientific">Plakobranchus ocellatus</name>
    <dbReference type="NCBI Taxonomy" id="259542"/>
    <lineage>
        <taxon>Eukaryota</taxon>
        <taxon>Metazoa</taxon>
        <taxon>Spiralia</taxon>
        <taxon>Lophotrochozoa</taxon>
        <taxon>Mollusca</taxon>
        <taxon>Gastropoda</taxon>
        <taxon>Heterobranchia</taxon>
        <taxon>Euthyneura</taxon>
        <taxon>Panpulmonata</taxon>
        <taxon>Sacoglossa</taxon>
        <taxon>Placobranchoidea</taxon>
        <taxon>Plakobranchidae</taxon>
        <taxon>Plakobranchus</taxon>
    </lineage>
</organism>
<dbReference type="PROSITE" id="PS00615">
    <property type="entry name" value="C_TYPE_LECTIN_1"/>
    <property type="match status" value="1"/>
</dbReference>
<evidence type="ECO:0000313" key="4">
    <source>
        <dbReference type="Proteomes" id="UP000735302"/>
    </source>
</evidence>
<comment type="caution">
    <text evidence="3">The sequence shown here is derived from an EMBL/GenBank/DDBJ whole genome shotgun (WGS) entry which is preliminary data.</text>
</comment>